<dbReference type="AlphaFoldDB" id="A0A9D7XRM3"/>
<proteinExistence type="predicted"/>
<protein>
    <submittedName>
        <fullName evidence="1">Uncharacterized protein</fullName>
    </submittedName>
</protein>
<gene>
    <name evidence="1" type="ORF">IPP15_23580</name>
</gene>
<evidence type="ECO:0000313" key="1">
    <source>
        <dbReference type="EMBL" id="MBK9985285.1"/>
    </source>
</evidence>
<dbReference type="Proteomes" id="UP000808337">
    <property type="component" value="Unassembled WGS sequence"/>
</dbReference>
<dbReference type="EMBL" id="JADKGY010000035">
    <property type="protein sequence ID" value="MBK9985285.1"/>
    <property type="molecule type" value="Genomic_DNA"/>
</dbReference>
<comment type="caution">
    <text evidence="1">The sequence shown here is derived from an EMBL/GenBank/DDBJ whole genome shotgun (WGS) entry which is preliminary data.</text>
</comment>
<sequence>MRFFKLIVDKFPDYVSKEDLNFLNEISLKTQSFVSLGVKPEEIKEISDMNLIDWVLYLDTNVIYSLLSLHSHPENEACIALIKLIKDNPEIIKN</sequence>
<evidence type="ECO:0000313" key="2">
    <source>
        <dbReference type="Proteomes" id="UP000808337"/>
    </source>
</evidence>
<organism evidence="1 2">
    <name type="scientific">Candidatus Opimibacter skivensis</name>
    <dbReference type="NCBI Taxonomy" id="2982028"/>
    <lineage>
        <taxon>Bacteria</taxon>
        <taxon>Pseudomonadati</taxon>
        <taxon>Bacteroidota</taxon>
        <taxon>Saprospiria</taxon>
        <taxon>Saprospirales</taxon>
        <taxon>Saprospiraceae</taxon>
        <taxon>Candidatus Opimibacter</taxon>
    </lineage>
</organism>
<name>A0A9D7XRM3_9BACT</name>
<reference evidence="1 2" key="1">
    <citation type="submission" date="2020-10" db="EMBL/GenBank/DDBJ databases">
        <title>Connecting structure to function with the recovery of over 1000 high-quality activated sludge metagenome-assembled genomes encoding full-length rRNA genes using long-read sequencing.</title>
        <authorList>
            <person name="Singleton C.M."/>
            <person name="Petriglieri F."/>
            <person name="Kristensen J.M."/>
            <person name="Kirkegaard R.H."/>
            <person name="Michaelsen T.Y."/>
            <person name="Andersen M.H."/>
            <person name="Karst S.M."/>
            <person name="Dueholm M.S."/>
            <person name="Nielsen P.H."/>
            <person name="Albertsen M."/>
        </authorList>
    </citation>
    <scope>NUCLEOTIDE SEQUENCE [LARGE SCALE GENOMIC DNA]</scope>
    <source>
        <strain evidence="1">Ribe_18-Q3-R11-54_MAXAC.273</strain>
    </source>
</reference>
<accession>A0A9D7XRM3</accession>